<dbReference type="RefSeq" id="WP_061254698.1">
    <property type="nucleotide sequence ID" value="NZ_JBFALK010000028.1"/>
</dbReference>
<name>A0ABV3GRM5_MICGL</name>
<proteinExistence type="predicted"/>
<dbReference type="EMBL" id="JBFALK010000028">
    <property type="protein sequence ID" value="MEV0974282.1"/>
    <property type="molecule type" value="Genomic_DNA"/>
</dbReference>
<dbReference type="Proteomes" id="UP001551675">
    <property type="component" value="Unassembled WGS sequence"/>
</dbReference>
<organism evidence="2 3">
    <name type="scientific">Microtetraspora glauca</name>
    <dbReference type="NCBI Taxonomy" id="1996"/>
    <lineage>
        <taxon>Bacteria</taxon>
        <taxon>Bacillati</taxon>
        <taxon>Actinomycetota</taxon>
        <taxon>Actinomycetes</taxon>
        <taxon>Streptosporangiales</taxon>
        <taxon>Streptosporangiaceae</taxon>
        <taxon>Microtetraspora</taxon>
    </lineage>
</organism>
<keyword evidence="3" id="KW-1185">Reference proteome</keyword>
<reference evidence="2 3" key="1">
    <citation type="submission" date="2024-06" db="EMBL/GenBank/DDBJ databases">
        <title>The Natural Products Discovery Center: Release of the First 8490 Sequenced Strains for Exploring Actinobacteria Biosynthetic Diversity.</title>
        <authorList>
            <person name="Kalkreuter E."/>
            <person name="Kautsar S.A."/>
            <person name="Yang D."/>
            <person name="Bader C.D."/>
            <person name="Teijaro C.N."/>
            <person name="Fluegel L."/>
            <person name="Davis C.M."/>
            <person name="Simpson J.R."/>
            <person name="Lauterbach L."/>
            <person name="Steele A.D."/>
            <person name="Gui C."/>
            <person name="Meng S."/>
            <person name="Li G."/>
            <person name="Viehrig K."/>
            <person name="Ye F."/>
            <person name="Su P."/>
            <person name="Kiefer A.F."/>
            <person name="Nichols A."/>
            <person name="Cepeda A.J."/>
            <person name="Yan W."/>
            <person name="Fan B."/>
            <person name="Jiang Y."/>
            <person name="Adhikari A."/>
            <person name="Zheng C.-J."/>
            <person name="Schuster L."/>
            <person name="Cowan T.M."/>
            <person name="Smanski M.J."/>
            <person name="Chevrette M.G."/>
            <person name="De Carvalho L.P.S."/>
            <person name="Shen B."/>
        </authorList>
    </citation>
    <scope>NUCLEOTIDE SEQUENCE [LARGE SCALE GENOMIC DNA]</scope>
    <source>
        <strain evidence="2 3">NPDC050100</strain>
    </source>
</reference>
<feature type="region of interest" description="Disordered" evidence="1">
    <location>
        <begin position="1"/>
        <end position="20"/>
    </location>
</feature>
<dbReference type="InterPro" id="IPR011009">
    <property type="entry name" value="Kinase-like_dom_sf"/>
</dbReference>
<gene>
    <name evidence="2" type="ORF">AB0I59_37285</name>
</gene>
<sequence length="269" mass="30176">MSSQSSFEPLRGAEGNPTPVIRHRDTVLRPAGPWTETVHALLRHLESVGFTGSPRLVGDGYDDQGRDVVTYIDGEFVHPLAWTDEGIWRVGRLLRELHDATASFRPPPDAVWQWWPFHSSDPEAIISHRDAGPWHTVARDGLPVAFIDWTSAGPTDRLDEIAATAWWNAQLHDDDVAERHRLPGASVRAAQLRYFLDGYGFPVAERDGLVTRMVEYAIRDCAAEAIKGRVTPESGDPAPLWSMAWRARSAAWMLRHRSMLESAVTARSW</sequence>
<comment type="caution">
    <text evidence="2">The sequence shown here is derived from an EMBL/GenBank/DDBJ whole genome shotgun (WGS) entry which is preliminary data.</text>
</comment>
<protein>
    <submittedName>
        <fullName evidence="2">Aminoglycoside phosphotransferase family protein</fullName>
    </submittedName>
</protein>
<evidence type="ECO:0000256" key="1">
    <source>
        <dbReference type="SAM" id="MobiDB-lite"/>
    </source>
</evidence>
<evidence type="ECO:0000313" key="2">
    <source>
        <dbReference type="EMBL" id="MEV0974282.1"/>
    </source>
</evidence>
<accession>A0ABV3GRM5</accession>
<evidence type="ECO:0000313" key="3">
    <source>
        <dbReference type="Proteomes" id="UP001551675"/>
    </source>
</evidence>
<dbReference type="SUPFAM" id="SSF56112">
    <property type="entry name" value="Protein kinase-like (PK-like)"/>
    <property type="match status" value="1"/>
</dbReference>